<dbReference type="RefSeq" id="WP_011820363.1">
    <property type="nucleotide sequence ID" value="NC_008817.1"/>
</dbReference>
<name>A2BWV1_PROM5</name>
<dbReference type="eggNOG" id="ENOG5030R7V">
    <property type="taxonomic scope" value="Bacteria"/>
</dbReference>
<dbReference type="HOGENOM" id="CLU_2827741_0_0_3"/>
<organism evidence="1 2">
    <name type="scientific">Prochlorococcus marinus (strain MIT 9515)</name>
    <dbReference type="NCBI Taxonomy" id="167542"/>
    <lineage>
        <taxon>Bacteria</taxon>
        <taxon>Bacillati</taxon>
        <taxon>Cyanobacteriota</taxon>
        <taxon>Cyanophyceae</taxon>
        <taxon>Synechococcales</taxon>
        <taxon>Prochlorococcaceae</taxon>
        <taxon>Prochlorococcus</taxon>
    </lineage>
</organism>
<dbReference type="KEGG" id="pmc:P9515_10551"/>
<gene>
    <name evidence="1" type="ordered locus">P9515_10551</name>
</gene>
<accession>A2BWV1</accession>
<sequence>MIELTLLTLLNFVGDNFCEYRNVGHDNYKSLLLSYSDASEKFGPLEVKKVIEKSENFKVAAIAIAAVKCPQHIME</sequence>
<proteinExistence type="predicted"/>
<reference evidence="1 2" key="1">
    <citation type="journal article" date="2007" name="PLoS Genet.">
        <title>Patterns and implications of gene gain and loss in the evolution of Prochlorococcus.</title>
        <authorList>
            <person name="Kettler G.C."/>
            <person name="Martiny A.C."/>
            <person name="Huang K."/>
            <person name="Zucker J."/>
            <person name="Coleman M.L."/>
            <person name="Rodrigue S."/>
            <person name="Chen F."/>
            <person name="Lapidus A."/>
            <person name="Ferriera S."/>
            <person name="Johnson J."/>
            <person name="Steglich C."/>
            <person name="Church G.M."/>
            <person name="Richardson P."/>
            <person name="Chisholm S.W."/>
        </authorList>
    </citation>
    <scope>NUCLEOTIDE SEQUENCE [LARGE SCALE GENOMIC DNA]</scope>
    <source>
        <strain evidence="1 2">MIT 9515</strain>
    </source>
</reference>
<dbReference type="Proteomes" id="UP000001589">
    <property type="component" value="Chromosome"/>
</dbReference>
<dbReference type="GeneID" id="60201421"/>
<dbReference type="OrthoDB" id="541449at2"/>
<protein>
    <submittedName>
        <fullName evidence="1">Uncharacterized protein</fullName>
    </submittedName>
</protein>
<evidence type="ECO:0000313" key="1">
    <source>
        <dbReference type="EMBL" id="ABM72262.1"/>
    </source>
</evidence>
<dbReference type="EMBL" id="CP000552">
    <property type="protein sequence ID" value="ABM72262.1"/>
    <property type="molecule type" value="Genomic_DNA"/>
</dbReference>
<evidence type="ECO:0000313" key="2">
    <source>
        <dbReference type="Proteomes" id="UP000001589"/>
    </source>
</evidence>
<dbReference type="AlphaFoldDB" id="A2BWV1"/>